<dbReference type="Proteomes" id="UP000290649">
    <property type="component" value="Unassembled WGS sequence"/>
</dbReference>
<dbReference type="SMART" id="SM00849">
    <property type="entry name" value="Lactamase_B"/>
    <property type="match status" value="1"/>
</dbReference>
<dbReference type="GO" id="GO:0016787">
    <property type="term" value="F:hydrolase activity"/>
    <property type="evidence" value="ECO:0007669"/>
    <property type="project" value="UniProtKB-KW"/>
</dbReference>
<organism evidence="4 5">
    <name type="scientific">Anaerobacillus alkaliphilus</name>
    <dbReference type="NCBI Taxonomy" id="1548597"/>
    <lineage>
        <taxon>Bacteria</taxon>
        <taxon>Bacillati</taxon>
        <taxon>Bacillota</taxon>
        <taxon>Bacilli</taxon>
        <taxon>Bacillales</taxon>
        <taxon>Bacillaceae</taxon>
        <taxon>Anaerobacillus</taxon>
    </lineage>
</organism>
<feature type="domain" description="Metallo-beta-lactamase" evidence="3">
    <location>
        <begin position="91"/>
        <end position="282"/>
    </location>
</feature>
<dbReference type="AlphaFoldDB" id="A0A4Q0VXD6"/>
<protein>
    <submittedName>
        <fullName evidence="4">MBL fold metallo-hydrolase</fullName>
    </submittedName>
</protein>
<dbReference type="InterPro" id="IPR001279">
    <property type="entry name" value="Metallo-B-lactamas"/>
</dbReference>
<dbReference type="EMBL" id="QOUX01000001">
    <property type="protein sequence ID" value="RXJ04052.1"/>
    <property type="molecule type" value="Genomic_DNA"/>
</dbReference>
<dbReference type="PANTHER" id="PTHR30619:SF7">
    <property type="entry name" value="BETA-LACTAMASE DOMAIN PROTEIN"/>
    <property type="match status" value="1"/>
</dbReference>
<feature type="region of interest" description="Disordered" evidence="1">
    <location>
        <begin position="39"/>
        <end position="74"/>
    </location>
</feature>
<proteinExistence type="predicted"/>
<sequence length="414" mass="45609">MSYFIVLLFLLPLLLVVRKKAIVSFLLLSTVLLGCTDQPLDLPTEQTETKEEVYEPNEEVVEPEEAPASEETSPAPVITGEAIIHFIDVGQGDATLLQGPDFTILIDAGRHDREDVVPYLRSVGVETIDLLVGTHPHADHIGQMDKVINAFPVKEVWMSGDSHTTQTFERVLNAIIEHEVDYYEPRAGERFDIGSLQITVVNPVNLTGDFHEGSISLVSRYGEVSLLFTGDAEKQTEEAMLSRKEPIQAQIFQLGHHGSSTSNIKRFLEAVAPEVAIYSAGLDNSYGHPHREVIDRLNTMNIPVYGTIQNGTIIITTDGKTYEINANMKTKQEEKQPEKVETSPPPTAAPSGTCIDINTASLEQLEQITHIGPERAQQLVQLRPFKSVDELTKINGIGAGRLRDIKAEGLACVN</sequence>
<dbReference type="InterPro" id="IPR010994">
    <property type="entry name" value="RuvA_2-like"/>
</dbReference>
<keyword evidence="5" id="KW-1185">Reference proteome</keyword>
<dbReference type="CDD" id="cd07731">
    <property type="entry name" value="ComA-like_MBL-fold"/>
    <property type="match status" value="1"/>
</dbReference>
<evidence type="ECO:0000256" key="1">
    <source>
        <dbReference type="SAM" id="MobiDB-lite"/>
    </source>
</evidence>
<accession>A0A4Q0VXD6</accession>
<dbReference type="InterPro" id="IPR036866">
    <property type="entry name" value="RibonucZ/Hydroxyglut_hydro"/>
</dbReference>
<dbReference type="PANTHER" id="PTHR30619">
    <property type="entry name" value="DNA INTERNALIZATION/COMPETENCE PROTEIN COMEC/REC2"/>
    <property type="match status" value="1"/>
</dbReference>
<evidence type="ECO:0000259" key="2">
    <source>
        <dbReference type="SMART" id="SM00278"/>
    </source>
</evidence>
<dbReference type="SUPFAM" id="SSF56281">
    <property type="entry name" value="Metallo-hydrolase/oxidoreductase"/>
    <property type="match status" value="1"/>
</dbReference>
<dbReference type="Pfam" id="PF00753">
    <property type="entry name" value="Lactamase_B"/>
    <property type="match status" value="1"/>
</dbReference>
<evidence type="ECO:0000259" key="3">
    <source>
        <dbReference type="SMART" id="SM00849"/>
    </source>
</evidence>
<evidence type="ECO:0000313" key="4">
    <source>
        <dbReference type="EMBL" id="RXJ04052.1"/>
    </source>
</evidence>
<dbReference type="InterPro" id="IPR035681">
    <property type="entry name" value="ComA-like_MBL"/>
</dbReference>
<reference evidence="4 5" key="1">
    <citation type="journal article" date="2019" name="Int. J. Syst. Evol. Microbiol.">
        <title>Anaerobacillus alkaliphilus sp. nov., a novel alkaliphilic and moderately halophilic bacterium.</title>
        <authorList>
            <person name="Borsodi A.K."/>
            <person name="Aszalos J.M."/>
            <person name="Bihari P."/>
            <person name="Nagy I."/>
            <person name="Schumann P."/>
            <person name="Sproer C."/>
            <person name="Kovacs A.L."/>
            <person name="Boka K."/>
            <person name="Dobosy P."/>
            <person name="Ovari M."/>
            <person name="Szili-Kovacs T."/>
            <person name="Toth E."/>
        </authorList>
    </citation>
    <scope>NUCLEOTIDE SEQUENCE [LARGE SCALE GENOMIC DNA]</scope>
    <source>
        <strain evidence="4 5">B16-10</strain>
    </source>
</reference>
<comment type="caution">
    <text evidence="4">The sequence shown here is derived from an EMBL/GenBank/DDBJ whole genome shotgun (WGS) entry which is preliminary data.</text>
</comment>
<dbReference type="InterPro" id="IPR003583">
    <property type="entry name" value="Hlx-hairpin-Hlx_DNA-bd_motif"/>
</dbReference>
<keyword evidence="4" id="KW-0378">Hydrolase</keyword>
<feature type="region of interest" description="Disordered" evidence="1">
    <location>
        <begin position="329"/>
        <end position="351"/>
    </location>
</feature>
<dbReference type="Gene3D" id="3.60.15.10">
    <property type="entry name" value="Ribonuclease Z/Hydroxyacylglutathione hydrolase-like"/>
    <property type="match status" value="1"/>
</dbReference>
<feature type="domain" description="Helix-hairpin-helix DNA-binding motif class 1" evidence="2">
    <location>
        <begin position="389"/>
        <end position="408"/>
    </location>
</feature>
<dbReference type="InterPro" id="IPR052159">
    <property type="entry name" value="Competence_DNA_uptake"/>
</dbReference>
<dbReference type="Gene3D" id="1.10.150.320">
    <property type="entry name" value="Photosystem II 12 kDa extrinsic protein"/>
    <property type="match status" value="1"/>
</dbReference>
<dbReference type="GO" id="GO:0003677">
    <property type="term" value="F:DNA binding"/>
    <property type="evidence" value="ECO:0007669"/>
    <property type="project" value="InterPro"/>
</dbReference>
<dbReference type="OrthoDB" id="9761531at2"/>
<dbReference type="SUPFAM" id="SSF47781">
    <property type="entry name" value="RuvA domain 2-like"/>
    <property type="match status" value="1"/>
</dbReference>
<feature type="compositionally biased region" description="Basic and acidic residues" evidence="1">
    <location>
        <begin position="330"/>
        <end position="341"/>
    </location>
</feature>
<dbReference type="GO" id="GO:0006281">
    <property type="term" value="P:DNA repair"/>
    <property type="evidence" value="ECO:0007669"/>
    <property type="project" value="InterPro"/>
</dbReference>
<feature type="domain" description="Helix-hairpin-helix DNA-binding motif class 1" evidence="2">
    <location>
        <begin position="363"/>
        <end position="382"/>
    </location>
</feature>
<dbReference type="Pfam" id="PF12836">
    <property type="entry name" value="HHH_3"/>
    <property type="match status" value="1"/>
</dbReference>
<feature type="compositionally biased region" description="Acidic residues" evidence="1">
    <location>
        <begin position="54"/>
        <end position="68"/>
    </location>
</feature>
<dbReference type="RefSeq" id="WP_129076399.1">
    <property type="nucleotide sequence ID" value="NZ_QOUX01000001.1"/>
</dbReference>
<name>A0A4Q0VXD6_9BACI</name>
<evidence type="ECO:0000313" key="5">
    <source>
        <dbReference type="Proteomes" id="UP000290649"/>
    </source>
</evidence>
<dbReference type="SMART" id="SM00278">
    <property type="entry name" value="HhH1"/>
    <property type="match status" value="2"/>
</dbReference>
<gene>
    <name evidence="4" type="ORF">DS745_01295</name>
</gene>